<evidence type="ECO:0000256" key="3">
    <source>
        <dbReference type="ARBA" id="ARBA00022692"/>
    </source>
</evidence>
<evidence type="ECO:0000256" key="5">
    <source>
        <dbReference type="ARBA" id="ARBA00023136"/>
    </source>
</evidence>
<evidence type="ECO:0000256" key="4">
    <source>
        <dbReference type="ARBA" id="ARBA00022989"/>
    </source>
</evidence>
<organism evidence="8 9">
    <name type="scientific">Ramlibacter tataouinensis</name>
    <dbReference type="NCBI Taxonomy" id="94132"/>
    <lineage>
        <taxon>Bacteria</taxon>
        <taxon>Pseudomonadati</taxon>
        <taxon>Pseudomonadota</taxon>
        <taxon>Betaproteobacteria</taxon>
        <taxon>Burkholderiales</taxon>
        <taxon>Comamonadaceae</taxon>
        <taxon>Ramlibacter</taxon>
    </lineage>
</organism>
<keyword evidence="9" id="KW-1185">Reference proteome</keyword>
<feature type="transmembrane region" description="Helical" evidence="6">
    <location>
        <begin position="715"/>
        <end position="734"/>
    </location>
</feature>
<dbReference type="OrthoDB" id="5292592at2"/>
<keyword evidence="2" id="KW-1003">Cell membrane</keyword>
<keyword evidence="4 6" id="KW-1133">Transmembrane helix</keyword>
<dbReference type="EMBL" id="CP010951">
    <property type="protein sequence ID" value="AMO24219.1"/>
    <property type="molecule type" value="Genomic_DNA"/>
</dbReference>
<feature type="transmembrane region" description="Helical" evidence="6">
    <location>
        <begin position="265"/>
        <end position="289"/>
    </location>
</feature>
<dbReference type="AlphaFoldDB" id="A0A127JWF7"/>
<dbReference type="PANTHER" id="PTHR30287:SF1">
    <property type="entry name" value="INNER MEMBRANE PROTEIN"/>
    <property type="match status" value="1"/>
</dbReference>
<feature type="transmembrane region" description="Helical" evidence="6">
    <location>
        <begin position="425"/>
        <end position="448"/>
    </location>
</feature>
<accession>A0A127JWF7</accession>
<feature type="transmembrane region" description="Helical" evidence="6">
    <location>
        <begin position="400"/>
        <end position="419"/>
    </location>
</feature>
<comment type="subcellular location">
    <subcellularLocation>
        <location evidence="1">Cell membrane</location>
        <topology evidence="1">Multi-pass membrane protein</topology>
    </subcellularLocation>
</comment>
<feature type="domain" description="ABC3 transporter permease C-terminal" evidence="7">
    <location>
        <begin position="268"/>
        <end position="385"/>
    </location>
</feature>
<sequence>MASVWHLGWRTLWRDLRAGELRLLIVAVTLAVAALTAVGFFADRLKGGLARDARQLLGGDAVVVSDNPTPPEFGQKARELGLGALTTATFPTMARATDAQGGASRLVSLKAVPSGYPLRGNLSTAASRDRAGAPTRDVPAPGQAWVEASLLEALGLDLGDPLLLGDTQLRIARVITLEPDRGAGFLSFAPRVMMNEADLPASRLILPASRVSWRFAVAGPDRKVAQFAQWAQQQATRPEVRGVRIESFESGRPEMRQTLDRAEKFLNLVALLAALLSAVAVALAARGFATSHLDDCAMLRVLGQSQRTIAGAYTLEFALVGLAASLLGVAIGFGIHYVFVFLLSGLVETTLPASSAWPAAFGLGMGLTLLFAFGLPPVLQLAQVPPLRVIRRDIGNLKPASAAVLALGVAGFAALLLGASSDLKLGGMAVGGFAGAVVLFALLSWAAVKLLRVSVNEATAPRWLVLATRQVSARPAYAVVQVSALAVGLLALVLLVLLRTDLVASWRRATPADAPNRFVINVMPEQAGDFQAALQTAGVKNYDWFPMIRGRLVAVNGRAVAPGDYTDDRAKRLVDREFNLSTTPVQPAHNLVVQGHWTPQEQGAISVEEGIATTLGLKLGDSLRFDIGGVTNESRITSLRKVDWGSMRANFFVIYPVSELKDVPVTFMSAFRAPERRGFDNELVRRFPNITNVDMTATINQVQGVLDKVVRAVEFLFGFTLAAGLVVLFASVTATREERAREFAVMRAVGASGALLRQVQRAELVGVGLLAGFLASIVAAAVGWGMARYVFDFDWTASAWVPFFGALAGAALALAAGWWGLREVLRRPVVETLRRAAE</sequence>
<evidence type="ECO:0000313" key="9">
    <source>
        <dbReference type="Proteomes" id="UP000070433"/>
    </source>
</evidence>
<evidence type="ECO:0000313" key="8">
    <source>
        <dbReference type="EMBL" id="AMO24219.1"/>
    </source>
</evidence>
<feature type="transmembrane region" description="Helical" evidence="6">
    <location>
        <begin position="359"/>
        <end position="379"/>
    </location>
</feature>
<gene>
    <name evidence="8" type="ORF">UC35_16975</name>
</gene>
<dbReference type="InterPro" id="IPR003838">
    <property type="entry name" value="ABC3_permease_C"/>
</dbReference>
<keyword evidence="3 6" id="KW-0812">Transmembrane</keyword>
<dbReference type="InterPro" id="IPR038766">
    <property type="entry name" value="Membrane_comp_ABC_pdt"/>
</dbReference>
<keyword evidence="5 6" id="KW-0472">Membrane</keyword>
<feature type="transmembrane region" description="Helical" evidence="6">
    <location>
        <begin position="476"/>
        <end position="498"/>
    </location>
</feature>
<dbReference type="RefSeq" id="WP_061501750.1">
    <property type="nucleotide sequence ID" value="NZ_CP010951.1"/>
</dbReference>
<feature type="transmembrane region" description="Helical" evidence="6">
    <location>
        <begin position="764"/>
        <end position="787"/>
    </location>
</feature>
<evidence type="ECO:0000259" key="7">
    <source>
        <dbReference type="Pfam" id="PF02687"/>
    </source>
</evidence>
<dbReference type="PANTHER" id="PTHR30287">
    <property type="entry name" value="MEMBRANE COMPONENT OF PREDICTED ABC SUPERFAMILY METABOLITE UPTAKE TRANSPORTER"/>
    <property type="match status" value="1"/>
</dbReference>
<proteinExistence type="predicted"/>
<evidence type="ECO:0000256" key="1">
    <source>
        <dbReference type="ARBA" id="ARBA00004651"/>
    </source>
</evidence>
<feature type="transmembrane region" description="Helical" evidence="6">
    <location>
        <begin position="21"/>
        <end position="42"/>
    </location>
</feature>
<dbReference type="PATRIC" id="fig|94132.3.peg.3468"/>
<dbReference type="Proteomes" id="UP000070433">
    <property type="component" value="Chromosome"/>
</dbReference>
<feature type="transmembrane region" description="Helical" evidence="6">
    <location>
        <begin position="310"/>
        <end position="339"/>
    </location>
</feature>
<evidence type="ECO:0000256" key="2">
    <source>
        <dbReference type="ARBA" id="ARBA00022475"/>
    </source>
</evidence>
<feature type="transmembrane region" description="Helical" evidence="6">
    <location>
        <begin position="799"/>
        <end position="821"/>
    </location>
</feature>
<reference evidence="8 9" key="1">
    <citation type="journal article" date="2014" name="Int. J. Syst. Evol. Microbiol.">
        <title>Ramlibacter solisilvae sp. nov., isolated from forest soil, and emended description of the genus Ramlibacter.</title>
        <authorList>
            <person name="Lee H.J."/>
            <person name="Lee S.H."/>
            <person name="Lee S.S."/>
            <person name="Lee J.S."/>
            <person name="Kim Y."/>
            <person name="Kim S.C."/>
            <person name="Jeon C.O."/>
        </authorList>
    </citation>
    <scope>NUCLEOTIDE SEQUENCE [LARGE SCALE GENOMIC DNA]</scope>
    <source>
        <strain evidence="8 9">5-10</strain>
    </source>
</reference>
<dbReference type="Pfam" id="PF02687">
    <property type="entry name" value="FtsX"/>
    <property type="match status" value="2"/>
</dbReference>
<evidence type="ECO:0000256" key="6">
    <source>
        <dbReference type="SAM" id="Phobius"/>
    </source>
</evidence>
<protein>
    <submittedName>
        <fullName evidence="8">ABC transporter permease</fullName>
    </submittedName>
</protein>
<dbReference type="GO" id="GO:0005886">
    <property type="term" value="C:plasma membrane"/>
    <property type="evidence" value="ECO:0007669"/>
    <property type="project" value="UniProtKB-SubCell"/>
</dbReference>
<feature type="domain" description="ABC3 transporter permease C-terminal" evidence="7">
    <location>
        <begin position="715"/>
        <end position="828"/>
    </location>
</feature>
<name>A0A127JWF7_9BURK</name>